<evidence type="ECO:0000256" key="2">
    <source>
        <dbReference type="ARBA" id="ARBA00022801"/>
    </source>
</evidence>
<evidence type="ECO:0000313" key="11">
    <source>
        <dbReference type="Proteomes" id="UP000053240"/>
    </source>
</evidence>
<dbReference type="AlphaFoldDB" id="A0A0N1IJR0"/>
<feature type="region of interest" description="Disordered" evidence="9">
    <location>
        <begin position="27"/>
        <end position="77"/>
    </location>
</feature>
<keyword evidence="8" id="KW-0804">Transcription</keyword>
<dbReference type="EC" id="3.1.3.48" evidence="8"/>
<comment type="similarity">
    <text evidence="1 8">Belongs to the HAD-like hydrolase superfamily. EYA family.</text>
</comment>
<reference evidence="10 11" key="1">
    <citation type="journal article" date="2015" name="Nat. Commun.">
        <title>Outbred genome sequencing and CRISPR/Cas9 gene editing in butterflies.</title>
        <authorList>
            <person name="Li X."/>
            <person name="Fan D."/>
            <person name="Zhang W."/>
            <person name="Liu G."/>
            <person name="Zhang L."/>
            <person name="Zhao L."/>
            <person name="Fang X."/>
            <person name="Chen L."/>
            <person name="Dong Y."/>
            <person name="Chen Y."/>
            <person name="Ding Y."/>
            <person name="Zhao R."/>
            <person name="Feng M."/>
            <person name="Zhu Y."/>
            <person name="Feng Y."/>
            <person name="Jiang X."/>
            <person name="Zhu D."/>
            <person name="Xiang H."/>
            <person name="Feng X."/>
            <person name="Li S."/>
            <person name="Wang J."/>
            <person name="Zhang G."/>
            <person name="Kronforst M.R."/>
            <person name="Wang W."/>
        </authorList>
    </citation>
    <scope>NUCLEOTIDE SEQUENCE [LARGE SCALE GENOMIC DNA]</scope>
    <source>
        <strain evidence="10">Ya'a_city_454_Pm</strain>
        <tissue evidence="10">Whole body</tissue>
    </source>
</reference>
<evidence type="ECO:0000256" key="7">
    <source>
        <dbReference type="PIRSR" id="PIRSR628472-2"/>
    </source>
</evidence>
<organism evidence="10 11">
    <name type="scientific">Papilio machaon</name>
    <name type="common">Old World swallowtail butterfly</name>
    <dbReference type="NCBI Taxonomy" id="76193"/>
    <lineage>
        <taxon>Eukaryota</taxon>
        <taxon>Metazoa</taxon>
        <taxon>Ecdysozoa</taxon>
        <taxon>Arthropoda</taxon>
        <taxon>Hexapoda</taxon>
        <taxon>Insecta</taxon>
        <taxon>Pterygota</taxon>
        <taxon>Neoptera</taxon>
        <taxon>Endopterygota</taxon>
        <taxon>Lepidoptera</taxon>
        <taxon>Glossata</taxon>
        <taxon>Ditrysia</taxon>
        <taxon>Papilionoidea</taxon>
        <taxon>Papilionidae</taxon>
        <taxon>Papilioninae</taxon>
        <taxon>Papilio</taxon>
    </lineage>
</organism>
<name>A0A0N1IJR0_PAPMA</name>
<keyword evidence="8" id="KW-0805">Transcription regulation</keyword>
<dbReference type="GO" id="GO:0046872">
    <property type="term" value="F:metal ion binding"/>
    <property type="evidence" value="ECO:0007669"/>
    <property type="project" value="UniProtKB-KW"/>
</dbReference>
<dbReference type="GO" id="GO:0045739">
    <property type="term" value="P:positive regulation of DNA repair"/>
    <property type="evidence" value="ECO:0007669"/>
    <property type="project" value="TreeGrafter"/>
</dbReference>
<dbReference type="GO" id="GO:0004725">
    <property type="term" value="F:protein tyrosine phosphatase activity"/>
    <property type="evidence" value="ECO:0007669"/>
    <property type="project" value="UniProtKB-EC"/>
</dbReference>
<keyword evidence="3 7" id="KW-0460">Magnesium</keyword>
<dbReference type="Gene3D" id="3.40.50.12350">
    <property type="match status" value="1"/>
</dbReference>
<dbReference type="InParanoid" id="A0A0N1IJR0"/>
<evidence type="ECO:0000256" key="8">
    <source>
        <dbReference type="RuleBase" id="RU362036"/>
    </source>
</evidence>
<evidence type="ECO:0000256" key="6">
    <source>
        <dbReference type="PIRSR" id="PIRSR628472-1"/>
    </source>
</evidence>
<dbReference type="InterPro" id="IPR028472">
    <property type="entry name" value="EYA"/>
</dbReference>
<evidence type="ECO:0000313" key="10">
    <source>
        <dbReference type="EMBL" id="KPJ21276.1"/>
    </source>
</evidence>
<feature type="binding site" evidence="7">
    <location>
        <position position="86"/>
    </location>
    <ligand>
        <name>Mg(2+)</name>
        <dbReference type="ChEBI" id="CHEBI:18420"/>
    </ligand>
</feature>
<dbReference type="PANTHER" id="PTHR10190:SF16">
    <property type="entry name" value="DEVELOPMENTAL PROTEIN EYES ABSENT"/>
    <property type="match status" value="1"/>
</dbReference>
<dbReference type="GO" id="GO:0005634">
    <property type="term" value="C:nucleus"/>
    <property type="evidence" value="ECO:0007669"/>
    <property type="project" value="TreeGrafter"/>
</dbReference>
<evidence type="ECO:0000256" key="9">
    <source>
        <dbReference type="SAM" id="MobiDB-lite"/>
    </source>
</evidence>
<comment type="catalytic activity">
    <reaction evidence="5 8">
        <text>O-phospho-L-tyrosyl-[protein] + H2O = L-tyrosyl-[protein] + phosphate</text>
        <dbReference type="Rhea" id="RHEA:10684"/>
        <dbReference type="Rhea" id="RHEA-COMP:10136"/>
        <dbReference type="Rhea" id="RHEA-COMP:20101"/>
        <dbReference type="ChEBI" id="CHEBI:15377"/>
        <dbReference type="ChEBI" id="CHEBI:43474"/>
        <dbReference type="ChEBI" id="CHEBI:46858"/>
        <dbReference type="ChEBI" id="CHEBI:61978"/>
        <dbReference type="EC" id="3.1.3.48"/>
    </reaction>
</comment>
<comment type="cofactor">
    <cofactor evidence="7 8">
        <name>Mg(2+)</name>
        <dbReference type="ChEBI" id="CHEBI:18420"/>
    </cofactor>
    <text evidence="7 8">Binds 1 Mg(2+) ion per subunit.</text>
</comment>
<dbReference type="STRING" id="76193.A0A0N1IJR0"/>
<dbReference type="PANTHER" id="PTHR10190">
    <property type="entry name" value="EYES ABSENT"/>
    <property type="match status" value="1"/>
</dbReference>
<dbReference type="GO" id="GO:2001240">
    <property type="term" value="P:negative regulation of extrinsic apoptotic signaling pathway in absence of ligand"/>
    <property type="evidence" value="ECO:0007669"/>
    <property type="project" value="TreeGrafter"/>
</dbReference>
<comment type="caution">
    <text evidence="10">The sequence shown here is derived from an EMBL/GenBank/DDBJ whole genome shotgun (WGS) entry which is preliminary data.</text>
</comment>
<dbReference type="GO" id="GO:0030154">
    <property type="term" value="P:cell differentiation"/>
    <property type="evidence" value="ECO:0007669"/>
    <property type="project" value="TreeGrafter"/>
</dbReference>
<evidence type="ECO:0000256" key="3">
    <source>
        <dbReference type="ARBA" id="ARBA00022842"/>
    </source>
</evidence>
<keyword evidence="7 8" id="KW-0479">Metal-binding</keyword>
<dbReference type="InterPro" id="IPR038102">
    <property type="entry name" value="EYA_dom_sf"/>
</dbReference>
<protein>
    <recommendedName>
        <fullName evidence="8">Eyes absent homolog</fullName>
        <ecNumber evidence="8">3.1.3.48</ecNumber>
    </recommendedName>
</protein>
<keyword evidence="11" id="KW-1185">Reference proteome</keyword>
<evidence type="ECO:0000256" key="5">
    <source>
        <dbReference type="ARBA" id="ARBA00051722"/>
    </source>
</evidence>
<feature type="active site" description="Nucleophile" evidence="6">
    <location>
        <position position="86"/>
    </location>
</feature>
<keyword evidence="4 8" id="KW-0904">Protein phosphatase</keyword>
<feature type="compositionally biased region" description="Basic and acidic residues" evidence="9">
    <location>
        <begin position="37"/>
        <end position="50"/>
    </location>
</feature>
<evidence type="ECO:0000256" key="1">
    <source>
        <dbReference type="ARBA" id="ARBA00010501"/>
    </source>
</evidence>
<dbReference type="EMBL" id="LADJ01034826">
    <property type="protein sequence ID" value="KPJ21276.1"/>
    <property type="molecule type" value="Genomic_DNA"/>
</dbReference>
<feature type="active site" description="Proton donor" evidence="6">
    <location>
        <position position="88"/>
    </location>
</feature>
<keyword evidence="2 8" id="KW-0378">Hydrolase</keyword>
<feature type="binding site" evidence="7">
    <location>
        <position position="88"/>
    </location>
    <ligand>
        <name>Mg(2+)</name>
        <dbReference type="ChEBI" id="CHEBI:18420"/>
    </ligand>
</feature>
<dbReference type="Proteomes" id="UP000053240">
    <property type="component" value="Unassembled WGS sequence"/>
</dbReference>
<evidence type="ECO:0000256" key="4">
    <source>
        <dbReference type="ARBA" id="ARBA00022912"/>
    </source>
</evidence>
<sequence length="143" mass="16335">MHTNNEYENYECPNVLESPSSMVPAINDTSPLSPIKNEVHAASRRCRENSGESTASRSRGRGRRNTSSSPAQHVPEPSTERVFIWDLDETIIIFHSLLTGSFATKYNKVFLFYLLKYISYISIYIKESRVSYTIYNSRTAESI</sequence>
<gene>
    <name evidence="10" type="ORF">RR48_00456</name>
</gene>
<proteinExistence type="inferred from homology"/>
<accession>A0A0N1IJR0</accession>